<comment type="caution">
    <text evidence="1">The sequence shown here is derived from an EMBL/GenBank/DDBJ whole genome shotgun (WGS) entry which is preliminary data.</text>
</comment>
<sequence length="235" mass="26500">MTFFHEYGDILALWRERGSNDHEKDAIFCISLEFQLKTKQSLKSVSSTQCSISITIESQTCHRQQIHKPISGNNNLELDPRNFNNVRATSCSEMASMNAWRDGNEVAMRSLSGAGNTTSRVSHIRSQVSARNMLNSKRYENKSCHSNKPLNSTSLIIVAGAIGHEVPKTNKLIIQLQIFHFTIKGSAEDVVVHFHSSRDAANKDLTHFGIQIKNRVSSWQNSFNWFAVHIFSGHI</sequence>
<protein>
    <submittedName>
        <fullName evidence="1">Uncharacterized protein</fullName>
    </submittedName>
</protein>
<reference evidence="1 2" key="1">
    <citation type="submission" date="2019-05" db="EMBL/GenBank/DDBJ databases">
        <title>Another draft genome of Portunus trituberculatus and its Hox gene families provides insights of decapod evolution.</title>
        <authorList>
            <person name="Jeong J.-H."/>
            <person name="Song I."/>
            <person name="Kim S."/>
            <person name="Choi T."/>
            <person name="Kim D."/>
            <person name="Ryu S."/>
            <person name="Kim W."/>
        </authorList>
    </citation>
    <scope>NUCLEOTIDE SEQUENCE [LARGE SCALE GENOMIC DNA]</scope>
    <source>
        <tissue evidence="1">Muscle</tissue>
    </source>
</reference>
<name>A0A5B7F7E4_PORTR</name>
<dbReference type="AlphaFoldDB" id="A0A5B7F7E4"/>
<accession>A0A5B7F7E4</accession>
<evidence type="ECO:0000313" key="2">
    <source>
        <dbReference type="Proteomes" id="UP000324222"/>
    </source>
</evidence>
<gene>
    <name evidence="1" type="ORF">E2C01_034834</name>
</gene>
<keyword evidence="2" id="KW-1185">Reference proteome</keyword>
<dbReference type="Proteomes" id="UP000324222">
    <property type="component" value="Unassembled WGS sequence"/>
</dbReference>
<dbReference type="EMBL" id="VSRR010004983">
    <property type="protein sequence ID" value="MPC41246.1"/>
    <property type="molecule type" value="Genomic_DNA"/>
</dbReference>
<proteinExistence type="predicted"/>
<evidence type="ECO:0000313" key="1">
    <source>
        <dbReference type="EMBL" id="MPC41246.1"/>
    </source>
</evidence>
<organism evidence="1 2">
    <name type="scientific">Portunus trituberculatus</name>
    <name type="common">Swimming crab</name>
    <name type="synonym">Neptunus trituberculatus</name>
    <dbReference type="NCBI Taxonomy" id="210409"/>
    <lineage>
        <taxon>Eukaryota</taxon>
        <taxon>Metazoa</taxon>
        <taxon>Ecdysozoa</taxon>
        <taxon>Arthropoda</taxon>
        <taxon>Crustacea</taxon>
        <taxon>Multicrustacea</taxon>
        <taxon>Malacostraca</taxon>
        <taxon>Eumalacostraca</taxon>
        <taxon>Eucarida</taxon>
        <taxon>Decapoda</taxon>
        <taxon>Pleocyemata</taxon>
        <taxon>Brachyura</taxon>
        <taxon>Eubrachyura</taxon>
        <taxon>Portunoidea</taxon>
        <taxon>Portunidae</taxon>
        <taxon>Portuninae</taxon>
        <taxon>Portunus</taxon>
    </lineage>
</organism>